<feature type="compositionally biased region" description="Basic and acidic residues" evidence="1">
    <location>
        <begin position="81"/>
        <end position="96"/>
    </location>
</feature>
<evidence type="ECO:0000313" key="3">
    <source>
        <dbReference type="EMBL" id="RDI68939.1"/>
    </source>
</evidence>
<reference evidence="3 4" key="1">
    <citation type="submission" date="2018-07" db="EMBL/GenBank/DDBJ databases">
        <title>Genomic Encyclopedia of Type Strains, Phase IV (KMG-IV): sequencing the most valuable type-strain genomes for metagenomic binning, comparative biology and taxonomic classification.</title>
        <authorList>
            <person name="Goeker M."/>
        </authorList>
    </citation>
    <scope>NUCLEOTIDE SEQUENCE [LARGE SCALE GENOMIC DNA]</scope>
    <source>
        <strain evidence="3 4">DSM 44290</strain>
    </source>
</reference>
<comment type="caution">
    <text evidence="3">The sequence shown here is derived from an EMBL/GenBank/DDBJ whole genome shotgun (WGS) entry which is preliminary data.</text>
</comment>
<feature type="region of interest" description="Disordered" evidence="1">
    <location>
        <begin position="70"/>
        <end position="96"/>
    </location>
</feature>
<keyword evidence="2" id="KW-1133">Transmembrane helix</keyword>
<dbReference type="RefSeq" id="WP_147287814.1">
    <property type="nucleotide sequence ID" value="NZ_QQBC01000001.1"/>
</dbReference>
<gene>
    <name evidence="3" type="ORF">DFR76_101475</name>
</gene>
<sequence length="96" mass="10386">MTIDTGPRSRKTSPEWRAALLEARLLVGIAAALAVFGGGVMAFSYDAAPGDPLWHVQTLPVIKPMPVVRAPLPTPRPPQPRLREARGHEPAATRPY</sequence>
<evidence type="ECO:0000313" key="4">
    <source>
        <dbReference type="Proteomes" id="UP000254869"/>
    </source>
</evidence>
<proteinExistence type="predicted"/>
<dbReference type="AlphaFoldDB" id="A0A370IE00"/>
<keyword evidence="4" id="KW-1185">Reference proteome</keyword>
<dbReference type="Proteomes" id="UP000254869">
    <property type="component" value="Unassembled WGS sequence"/>
</dbReference>
<evidence type="ECO:0000256" key="2">
    <source>
        <dbReference type="SAM" id="Phobius"/>
    </source>
</evidence>
<feature type="transmembrane region" description="Helical" evidence="2">
    <location>
        <begin position="21"/>
        <end position="45"/>
    </location>
</feature>
<dbReference type="EMBL" id="QQBC01000001">
    <property type="protein sequence ID" value="RDI68939.1"/>
    <property type="molecule type" value="Genomic_DNA"/>
</dbReference>
<name>A0A370IE00_9NOCA</name>
<keyword evidence="2" id="KW-0812">Transmembrane</keyword>
<organism evidence="3 4">
    <name type="scientific">Nocardia pseudobrasiliensis</name>
    <dbReference type="NCBI Taxonomy" id="45979"/>
    <lineage>
        <taxon>Bacteria</taxon>
        <taxon>Bacillati</taxon>
        <taxon>Actinomycetota</taxon>
        <taxon>Actinomycetes</taxon>
        <taxon>Mycobacteriales</taxon>
        <taxon>Nocardiaceae</taxon>
        <taxon>Nocardia</taxon>
    </lineage>
</organism>
<keyword evidence="2" id="KW-0472">Membrane</keyword>
<dbReference type="STRING" id="1210086.GCA_001613105_00328"/>
<evidence type="ECO:0000256" key="1">
    <source>
        <dbReference type="SAM" id="MobiDB-lite"/>
    </source>
</evidence>
<accession>A0A370IE00</accession>
<protein>
    <submittedName>
        <fullName evidence="3">Uncharacterized protein</fullName>
    </submittedName>
</protein>